<comment type="similarity">
    <text evidence="1 6">Belongs to the thioredoxin family.</text>
</comment>
<dbReference type="InterPro" id="IPR036249">
    <property type="entry name" value="Thioredoxin-like_sf"/>
</dbReference>
<comment type="caution">
    <text evidence="8">The sequence shown here is derived from an EMBL/GenBank/DDBJ whole genome shotgun (WGS) entry which is preliminary data.</text>
</comment>
<keyword evidence="9" id="KW-1185">Reference proteome</keyword>
<dbReference type="EMBL" id="JBAKBA010000021">
    <property type="protein sequence ID" value="MEL0659535.1"/>
    <property type="molecule type" value="Genomic_DNA"/>
</dbReference>
<dbReference type="Proteomes" id="UP001366060">
    <property type="component" value="Unassembled WGS sequence"/>
</dbReference>
<evidence type="ECO:0000256" key="6">
    <source>
        <dbReference type="PIRNR" id="PIRNR000077"/>
    </source>
</evidence>
<keyword evidence="5" id="KW-0676">Redox-active center</keyword>
<dbReference type="PRINTS" id="PR00421">
    <property type="entry name" value="THIOREDOXIN"/>
</dbReference>
<dbReference type="PROSITE" id="PS51352">
    <property type="entry name" value="THIOREDOXIN_2"/>
    <property type="match status" value="1"/>
</dbReference>
<gene>
    <name evidence="8" type="ORF">V6255_10340</name>
</gene>
<evidence type="ECO:0000259" key="7">
    <source>
        <dbReference type="PROSITE" id="PS51352"/>
    </source>
</evidence>
<evidence type="ECO:0000256" key="3">
    <source>
        <dbReference type="ARBA" id="ARBA00022982"/>
    </source>
</evidence>
<protein>
    <recommendedName>
        <fullName evidence="6">Thioredoxin</fullName>
    </recommendedName>
</protein>
<dbReference type="InterPro" id="IPR013766">
    <property type="entry name" value="Thioredoxin_domain"/>
</dbReference>
<dbReference type="PROSITE" id="PS00194">
    <property type="entry name" value="THIOREDOXIN_1"/>
    <property type="match status" value="1"/>
</dbReference>
<reference evidence="8 9" key="1">
    <citation type="submission" date="2024-02" db="EMBL/GenBank/DDBJ databases">
        <title>Bacteria isolated from the canopy kelp, Nereocystis luetkeana.</title>
        <authorList>
            <person name="Pfister C.A."/>
            <person name="Younker I.T."/>
            <person name="Light S.H."/>
        </authorList>
    </citation>
    <scope>NUCLEOTIDE SEQUENCE [LARGE SCALE GENOMIC DNA]</scope>
    <source>
        <strain evidence="8 9">TI.2.07</strain>
    </source>
</reference>
<keyword evidence="3" id="KW-0249">Electron transport</keyword>
<evidence type="ECO:0000256" key="2">
    <source>
        <dbReference type="ARBA" id="ARBA00022448"/>
    </source>
</evidence>
<keyword evidence="4" id="KW-1015">Disulfide bond</keyword>
<organism evidence="8 9">
    <name type="scientific">Psychromonas arctica</name>
    <dbReference type="NCBI Taxonomy" id="168275"/>
    <lineage>
        <taxon>Bacteria</taxon>
        <taxon>Pseudomonadati</taxon>
        <taxon>Pseudomonadota</taxon>
        <taxon>Gammaproteobacteria</taxon>
        <taxon>Alteromonadales</taxon>
        <taxon>Psychromonadaceae</taxon>
        <taxon>Psychromonas</taxon>
    </lineage>
</organism>
<dbReference type="PANTHER" id="PTHR45663">
    <property type="entry name" value="GEO12009P1"/>
    <property type="match status" value="1"/>
</dbReference>
<dbReference type="Gene3D" id="3.40.30.10">
    <property type="entry name" value="Glutaredoxin"/>
    <property type="match status" value="1"/>
</dbReference>
<evidence type="ECO:0000313" key="8">
    <source>
        <dbReference type="EMBL" id="MEL0659535.1"/>
    </source>
</evidence>
<name>A0ABU9HCC6_9GAMM</name>
<sequence>MKKLTSTDNLDTLLSEHEHSLLFFSASWCGPCQSMTPVIENVSNAMRERLNIIKVDVDTSQNDAIDYGIRSVPTLLLVKNNEIVAQQIGGIPPIQLMQWIEQYI</sequence>
<dbReference type="RefSeq" id="WP_341628082.1">
    <property type="nucleotide sequence ID" value="NZ_JBAKBA010000021.1"/>
</dbReference>
<evidence type="ECO:0000313" key="9">
    <source>
        <dbReference type="Proteomes" id="UP001366060"/>
    </source>
</evidence>
<dbReference type="PIRSF" id="PIRSF000077">
    <property type="entry name" value="Thioredoxin"/>
    <property type="match status" value="1"/>
</dbReference>
<dbReference type="InterPro" id="IPR017937">
    <property type="entry name" value="Thioredoxin_CS"/>
</dbReference>
<proteinExistence type="inferred from homology"/>
<evidence type="ECO:0000256" key="1">
    <source>
        <dbReference type="ARBA" id="ARBA00008987"/>
    </source>
</evidence>
<keyword evidence="2" id="KW-0813">Transport</keyword>
<dbReference type="PANTHER" id="PTHR45663:SF11">
    <property type="entry name" value="GEO12009P1"/>
    <property type="match status" value="1"/>
</dbReference>
<evidence type="ECO:0000256" key="4">
    <source>
        <dbReference type="ARBA" id="ARBA00023157"/>
    </source>
</evidence>
<dbReference type="InterPro" id="IPR005746">
    <property type="entry name" value="Thioredoxin"/>
</dbReference>
<evidence type="ECO:0000256" key="5">
    <source>
        <dbReference type="ARBA" id="ARBA00023284"/>
    </source>
</evidence>
<accession>A0ABU9HCC6</accession>
<dbReference type="CDD" id="cd02947">
    <property type="entry name" value="TRX_family"/>
    <property type="match status" value="1"/>
</dbReference>
<feature type="domain" description="Thioredoxin" evidence="7">
    <location>
        <begin position="1"/>
        <end position="104"/>
    </location>
</feature>
<dbReference type="SUPFAM" id="SSF52833">
    <property type="entry name" value="Thioredoxin-like"/>
    <property type="match status" value="1"/>
</dbReference>
<dbReference type="Pfam" id="PF00085">
    <property type="entry name" value="Thioredoxin"/>
    <property type="match status" value="1"/>
</dbReference>